<comment type="caution">
    <text evidence="1">The sequence shown here is derived from an EMBL/GenBank/DDBJ whole genome shotgun (WGS) entry which is preliminary data.</text>
</comment>
<evidence type="ECO:0000313" key="2">
    <source>
        <dbReference type="Proteomes" id="UP000014023"/>
    </source>
</evidence>
<sequence>MIKGKRVLQKDFINKEDAIKARKEAEEKYHMPILEKYK</sequence>
<organism evidence="1 2">
    <name type="scientific">Bacillus cereus VD196</name>
    <dbReference type="NCBI Taxonomy" id="1053243"/>
    <lineage>
        <taxon>Bacteria</taxon>
        <taxon>Bacillati</taxon>
        <taxon>Bacillota</taxon>
        <taxon>Bacilli</taxon>
        <taxon>Bacillales</taxon>
        <taxon>Bacillaceae</taxon>
        <taxon>Bacillus</taxon>
        <taxon>Bacillus cereus group</taxon>
    </lineage>
</organism>
<reference evidence="1 2" key="1">
    <citation type="submission" date="2012-12" db="EMBL/GenBank/DDBJ databases">
        <title>The Genome Sequence of Bacillus cereus VD196.</title>
        <authorList>
            <consortium name="The Broad Institute Genome Sequencing Platform"/>
            <consortium name="The Broad Institute Genome Sequencing Center for Infectious Disease"/>
            <person name="Feldgarden M."/>
            <person name="Van der Auwera G.A."/>
            <person name="Mahillon J."/>
            <person name="Duprez V."/>
            <person name="Timmery S."/>
            <person name="Mattelet C."/>
            <person name="Dierick K."/>
            <person name="Sun M."/>
            <person name="Yu Z."/>
            <person name="Zhu L."/>
            <person name="Hu X."/>
            <person name="Shank E.B."/>
            <person name="Swiecicka I."/>
            <person name="Hansen B.M."/>
            <person name="Andrup L."/>
            <person name="Walker B."/>
            <person name="Young S.K."/>
            <person name="Zeng Q."/>
            <person name="Gargeya S."/>
            <person name="Fitzgerald M."/>
            <person name="Haas B."/>
            <person name="Abouelleil A."/>
            <person name="Alvarado L."/>
            <person name="Arachchi H.M."/>
            <person name="Berlin A.M."/>
            <person name="Chapman S.B."/>
            <person name="Dewar J."/>
            <person name="Goldberg J."/>
            <person name="Griggs A."/>
            <person name="Gujja S."/>
            <person name="Hansen M."/>
            <person name="Howarth C."/>
            <person name="Imamovic A."/>
            <person name="Larimer J."/>
            <person name="McCowan C."/>
            <person name="Murphy C."/>
            <person name="Neiman D."/>
            <person name="Pearson M."/>
            <person name="Priest M."/>
            <person name="Roberts A."/>
            <person name="Saif S."/>
            <person name="Shea T."/>
            <person name="Sisk P."/>
            <person name="Sykes S."/>
            <person name="Wortman J."/>
            <person name="Nusbaum C."/>
            <person name="Birren B."/>
        </authorList>
    </citation>
    <scope>NUCLEOTIDE SEQUENCE [LARGE SCALE GENOMIC DNA]</scope>
    <source>
        <strain evidence="1 2">VD196</strain>
    </source>
</reference>
<gene>
    <name evidence="1" type="ORF">IKE_05610</name>
</gene>
<evidence type="ECO:0000313" key="1">
    <source>
        <dbReference type="EMBL" id="EOO62744.1"/>
    </source>
</evidence>
<name>A0A9W5V694_BACCE</name>
<dbReference type="Proteomes" id="UP000014023">
    <property type="component" value="Unassembled WGS sequence"/>
</dbReference>
<protein>
    <submittedName>
        <fullName evidence="1">Uncharacterized protein</fullName>
    </submittedName>
</protein>
<accession>A0A9W5V694</accession>
<dbReference type="AlphaFoldDB" id="A0A9W5V694"/>
<proteinExistence type="predicted"/>
<dbReference type="EMBL" id="AHFL01000043">
    <property type="protein sequence ID" value="EOO62744.1"/>
    <property type="molecule type" value="Genomic_DNA"/>
</dbReference>